<dbReference type="EMBL" id="BMPT01000002">
    <property type="protein sequence ID" value="GGM13160.1"/>
    <property type="molecule type" value="Genomic_DNA"/>
</dbReference>
<dbReference type="Proteomes" id="UP000655589">
    <property type="component" value="Unassembled WGS sequence"/>
</dbReference>
<reference evidence="1" key="2">
    <citation type="submission" date="2020-09" db="EMBL/GenBank/DDBJ databases">
        <authorList>
            <person name="Sun Q."/>
            <person name="Ohkuma M."/>
        </authorList>
    </citation>
    <scope>NUCLEOTIDE SEQUENCE</scope>
    <source>
        <strain evidence="1">JCM 3051</strain>
    </source>
</reference>
<name>A0A8H9GE82_9MICO</name>
<dbReference type="AlphaFoldDB" id="A0A8H9GE82"/>
<organism evidence="1 2">
    <name type="scientific">Promicromonospora citrea</name>
    <dbReference type="NCBI Taxonomy" id="43677"/>
    <lineage>
        <taxon>Bacteria</taxon>
        <taxon>Bacillati</taxon>
        <taxon>Actinomycetota</taxon>
        <taxon>Actinomycetes</taxon>
        <taxon>Micrococcales</taxon>
        <taxon>Promicromonosporaceae</taxon>
        <taxon>Promicromonospora</taxon>
    </lineage>
</organism>
<gene>
    <name evidence="1" type="ORF">GCM10010102_05920</name>
</gene>
<evidence type="ECO:0000313" key="1">
    <source>
        <dbReference type="EMBL" id="GGM13160.1"/>
    </source>
</evidence>
<comment type="caution">
    <text evidence="1">The sequence shown here is derived from an EMBL/GenBank/DDBJ whole genome shotgun (WGS) entry which is preliminary data.</text>
</comment>
<protein>
    <submittedName>
        <fullName evidence="1">Uncharacterized protein</fullName>
    </submittedName>
</protein>
<accession>A0A8H9GE82</accession>
<sequence length="59" mass="6592">MPPIDIHYVDVVFRPLGPPITVVAMTTAAARSTLVTTRHEMPMRAMPTRACDRCRSCLH</sequence>
<reference evidence="1" key="1">
    <citation type="journal article" date="2014" name="Int. J. Syst. Evol. Microbiol.">
        <title>Complete genome sequence of Corynebacterium casei LMG S-19264T (=DSM 44701T), isolated from a smear-ripened cheese.</title>
        <authorList>
            <consortium name="US DOE Joint Genome Institute (JGI-PGF)"/>
            <person name="Walter F."/>
            <person name="Albersmeier A."/>
            <person name="Kalinowski J."/>
            <person name="Ruckert C."/>
        </authorList>
    </citation>
    <scope>NUCLEOTIDE SEQUENCE</scope>
    <source>
        <strain evidence="1">JCM 3051</strain>
    </source>
</reference>
<proteinExistence type="predicted"/>
<keyword evidence="2" id="KW-1185">Reference proteome</keyword>
<evidence type="ECO:0000313" key="2">
    <source>
        <dbReference type="Proteomes" id="UP000655589"/>
    </source>
</evidence>